<evidence type="ECO:0000313" key="2">
    <source>
        <dbReference type="Proteomes" id="UP000821866"/>
    </source>
</evidence>
<accession>A0A9J6EL18</accession>
<evidence type="ECO:0000313" key="1">
    <source>
        <dbReference type="EMBL" id="KAH8034813.1"/>
    </source>
</evidence>
<dbReference type="EMBL" id="JABSTU010000003">
    <property type="protein sequence ID" value="KAH8034813.1"/>
    <property type="molecule type" value="Genomic_DNA"/>
</dbReference>
<gene>
    <name evidence="1" type="ORF">HPB51_003044</name>
</gene>
<dbReference type="AlphaFoldDB" id="A0A9J6EL18"/>
<dbReference type="Proteomes" id="UP000821866">
    <property type="component" value="Chromosome 11"/>
</dbReference>
<comment type="caution">
    <text evidence="1">The sequence shown here is derived from an EMBL/GenBank/DDBJ whole genome shotgun (WGS) entry which is preliminary data.</text>
</comment>
<name>A0A9J6EL18_RHIMP</name>
<organism evidence="1 2">
    <name type="scientific">Rhipicephalus microplus</name>
    <name type="common">Cattle tick</name>
    <name type="synonym">Boophilus microplus</name>
    <dbReference type="NCBI Taxonomy" id="6941"/>
    <lineage>
        <taxon>Eukaryota</taxon>
        <taxon>Metazoa</taxon>
        <taxon>Ecdysozoa</taxon>
        <taxon>Arthropoda</taxon>
        <taxon>Chelicerata</taxon>
        <taxon>Arachnida</taxon>
        <taxon>Acari</taxon>
        <taxon>Parasitiformes</taxon>
        <taxon>Ixodida</taxon>
        <taxon>Ixodoidea</taxon>
        <taxon>Ixodidae</taxon>
        <taxon>Rhipicephalinae</taxon>
        <taxon>Rhipicephalus</taxon>
        <taxon>Boophilus</taxon>
    </lineage>
</organism>
<sequence>MSCIELTPPHLFLPEPGLSTIPYTKCHQTIENYLLASGASGFPPERRKALLLQASPLRVNVSFPVYRFQRMPLGSVSQAPTTNSLKLATPPLFSLLLTTKL</sequence>
<keyword evidence="2" id="KW-1185">Reference proteome</keyword>
<reference evidence="1" key="1">
    <citation type="journal article" date="2020" name="Cell">
        <title>Large-Scale Comparative Analyses of Tick Genomes Elucidate Their Genetic Diversity and Vector Capacities.</title>
        <authorList>
            <consortium name="Tick Genome and Microbiome Consortium (TIGMIC)"/>
            <person name="Jia N."/>
            <person name="Wang J."/>
            <person name="Shi W."/>
            <person name="Du L."/>
            <person name="Sun Y."/>
            <person name="Zhan W."/>
            <person name="Jiang J.F."/>
            <person name="Wang Q."/>
            <person name="Zhang B."/>
            <person name="Ji P."/>
            <person name="Bell-Sakyi L."/>
            <person name="Cui X.M."/>
            <person name="Yuan T.T."/>
            <person name="Jiang B.G."/>
            <person name="Yang W.F."/>
            <person name="Lam T.T."/>
            <person name="Chang Q.C."/>
            <person name="Ding S.J."/>
            <person name="Wang X.J."/>
            <person name="Zhu J.G."/>
            <person name="Ruan X.D."/>
            <person name="Zhao L."/>
            <person name="Wei J.T."/>
            <person name="Ye R.Z."/>
            <person name="Que T.C."/>
            <person name="Du C.H."/>
            <person name="Zhou Y.H."/>
            <person name="Cheng J.X."/>
            <person name="Dai P.F."/>
            <person name="Guo W.B."/>
            <person name="Han X.H."/>
            <person name="Huang E.J."/>
            <person name="Li L.F."/>
            <person name="Wei W."/>
            <person name="Gao Y.C."/>
            <person name="Liu J.Z."/>
            <person name="Shao H.Z."/>
            <person name="Wang X."/>
            <person name="Wang C.C."/>
            <person name="Yang T.C."/>
            <person name="Huo Q.B."/>
            <person name="Li W."/>
            <person name="Chen H.Y."/>
            <person name="Chen S.E."/>
            <person name="Zhou L.G."/>
            <person name="Ni X.B."/>
            <person name="Tian J.H."/>
            <person name="Sheng Y."/>
            <person name="Liu T."/>
            <person name="Pan Y.S."/>
            <person name="Xia L.Y."/>
            <person name="Li J."/>
            <person name="Zhao F."/>
            <person name="Cao W.C."/>
        </authorList>
    </citation>
    <scope>NUCLEOTIDE SEQUENCE</scope>
    <source>
        <strain evidence="1">Rmic-2018</strain>
    </source>
</reference>
<protein>
    <submittedName>
        <fullName evidence="1">Uncharacterized protein</fullName>
    </submittedName>
</protein>
<reference evidence="1" key="2">
    <citation type="submission" date="2021-09" db="EMBL/GenBank/DDBJ databases">
        <authorList>
            <person name="Jia N."/>
            <person name="Wang J."/>
            <person name="Shi W."/>
            <person name="Du L."/>
            <person name="Sun Y."/>
            <person name="Zhan W."/>
            <person name="Jiang J."/>
            <person name="Wang Q."/>
            <person name="Zhang B."/>
            <person name="Ji P."/>
            <person name="Sakyi L.B."/>
            <person name="Cui X."/>
            <person name="Yuan T."/>
            <person name="Jiang B."/>
            <person name="Yang W."/>
            <person name="Lam T.T.-Y."/>
            <person name="Chang Q."/>
            <person name="Ding S."/>
            <person name="Wang X."/>
            <person name="Zhu J."/>
            <person name="Ruan X."/>
            <person name="Zhao L."/>
            <person name="Wei J."/>
            <person name="Que T."/>
            <person name="Du C."/>
            <person name="Cheng J."/>
            <person name="Dai P."/>
            <person name="Han X."/>
            <person name="Huang E."/>
            <person name="Gao Y."/>
            <person name="Liu J."/>
            <person name="Shao H."/>
            <person name="Ye R."/>
            <person name="Li L."/>
            <person name="Wei W."/>
            <person name="Wang X."/>
            <person name="Wang C."/>
            <person name="Huo Q."/>
            <person name="Li W."/>
            <person name="Guo W."/>
            <person name="Chen H."/>
            <person name="Chen S."/>
            <person name="Zhou L."/>
            <person name="Zhou L."/>
            <person name="Ni X."/>
            <person name="Tian J."/>
            <person name="Zhou Y."/>
            <person name="Sheng Y."/>
            <person name="Liu T."/>
            <person name="Pan Y."/>
            <person name="Xia L."/>
            <person name="Li J."/>
            <person name="Zhao F."/>
            <person name="Cao W."/>
        </authorList>
    </citation>
    <scope>NUCLEOTIDE SEQUENCE</scope>
    <source>
        <strain evidence="1">Rmic-2018</strain>
        <tissue evidence="1">Larvae</tissue>
    </source>
</reference>
<proteinExistence type="predicted"/>